<evidence type="ECO:0000313" key="3">
    <source>
        <dbReference type="Proteomes" id="UP000750711"/>
    </source>
</evidence>
<proteinExistence type="predicted"/>
<evidence type="ECO:0000313" key="2">
    <source>
        <dbReference type="EMBL" id="KAH0556844.1"/>
    </source>
</evidence>
<protein>
    <submittedName>
        <fullName evidence="2">Uncharacterized protein</fullName>
    </submittedName>
</protein>
<dbReference type="AlphaFoldDB" id="A0A9P8L9D6"/>
<evidence type="ECO:0000256" key="1">
    <source>
        <dbReference type="SAM" id="MobiDB-lite"/>
    </source>
</evidence>
<feature type="region of interest" description="Disordered" evidence="1">
    <location>
        <begin position="226"/>
        <end position="261"/>
    </location>
</feature>
<accession>A0A9P8L9D6</accession>
<dbReference type="EMBL" id="JAGHQM010000995">
    <property type="protein sequence ID" value="KAH0556844.1"/>
    <property type="molecule type" value="Genomic_DNA"/>
</dbReference>
<comment type="caution">
    <text evidence="2">The sequence shown here is derived from an EMBL/GenBank/DDBJ whole genome shotgun (WGS) entry which is preliminary data.</text>
</comment>
<feature type="compositionally biased region" description="Acidic residues" evidence="1">
    <location>
        <begin position="171"/>
        <end position="183"/>
    </location>
</feature>
<sequence length="261" mass="29428">MHRVSLPLLVYNHLFPSPRPTDPTSFAAHLTRNLVPEVRIETAIFYGNLDTIEARYPGLDYSHPPHRMRLGRFQWHRRLFRAFDELGLTKDEIASLCRWEGTKWARERYEKDEGVIVRDTTGDDIPMWEEPPKEQPTQTTPRQQFCSGSDAEYDEEEADELKEEDSQNQQPEEDEEGESDDEVESVGIALNQRLIAAAAAGGAASGVVMDEEFERWLKEAAERGNLTDPDVRLGPLPSVFTGRPTTAPVPGEVHPGTFAGV</sequence>
<feature type="compositionally biased region" description="Low complexity" evidence="1">
    <location>
        <begin position="135"/>
        <end position="144"/>
    </location>
</feature>
<keyword evidence="3" id="KW-1185">Reference proteome</keyword>
<organism evidence="2 3">
    <name type="scientific">Trichoglossum hirsutum</name>
    <dbReference type="NCBI Taxonomy" id="265104"/>
    <lineage>
        <taxon>Eukaryota</taxon>
        <taxon>Fungi</taxon>
        <taxon>Dikarya</taxon>
        <taxon>Ascomycota</taxon>
        <taxon>Pezizomycotina</taxon>
        <taxon>Geoglossomycetes</taxon>
        <taxon>Geoglossales</taxon>
        <taxon>Geoglossaceae</taxon>
        <taxon>Trichoglossum</taxon>
    </lineage>
</organism>
<feature type="region of interest" description="Disordered" evidence="1">
    <location>
        <begin position="115"/>
        <end position="183"/>
    </location>
</feature>
<gene>
    <name evidence="2" type="ORF">GP486_005370</name>
</gene>
<name>A0A9P8L9D6_9PEZI</name>
<feature type="compositionally biased region" description="Acidic residues" evidence="1">
    <location>
        <begin position="151"/>
        <end position="163"/>
    </location>
</feature>
<dbReference type="Proteomes" id="UP000750711">
    <property type="component" value="Unassembled WGS sequence"/>
</dbReference>
<reference evidence="2" key="1">
    <citation type="submission" date="2021-03" db="EMBL/GenBank/DDBJ databases">
        <title>Comparative genomics and phylogenomic investigation of the class Geoglossomycetes provide insights into ecological specialization and systematics.</title>
        <authorList>
            <person name="Melie T."/>
            <person name="Pirro S."/>
            <person name="Miller A.N."/>
            <person name="Quandt A."/>
        </authorList>
    </citation>
    <scope>NUCLEOTIDE SEQUENCE</scope>
    <source>
        <strain evidence="2">CAQ_001_2017</strain>
    </source>
</reference>